<comment type="similarity">
    <text evidence="2 10">Belongs to the TRAFAC class TrmE-Era-EngA-EngB-Septin-like GTPase superfamily. EngB GTPase family.</text>
</comment>
<dbReference type="Gene3D" id="3.40.50.300">
    <property type="entry name" value="P-loop containing nucleotide triphosphate hydrolases"/>
    <property type="match status" value="1"/>
</dbReference>
<dbReference type="RefSeq" id="WP_104699568.1">
    <property type="nucleotide sequence ID" value="NZ_FZPP01000007.1"/>
</dbReference>
<protein>
    <recommendedName>
        <fullName evidence="10">Probable GTP-binding protein EngB</fullName>
    </recommendedName>
</protein>
<comment type="caution">
    <text evidence="12">The sequence shown here is derived from an EMBL/GenBank/DDBJ whole genome shotgun (WGS) entry which is preliminary data.</text>
</comment>
<keyword evidence="13" id="KW-1185">Reference proteome</keyword>
<evidence type="ECO:0000256" key="2">
    <source>
        <dbReference type="ARBA" id="ARBA00009638"/>
    </source>
</evidence>
<evidence type="ECO:0000256" key="7">
    <source>
        <dbReference type="ARBA" id="ARBA00023134"/>
    </source>
</evidence>
<evidence type="ECO:0000256" key="3">
    <source>
        <dbReference type="ARBA" id="ARBA00022618"/>
    </source>
</evidence>
<dbReference type="AlphaFoldDB" id="A0A3D8I709"/>
<reference evidence="12 13" key="1">
    <citation type="submission" date="2018-04" db="EMBL/GenBank/DDBJ databases">
        <title>Novel Campyloabacter and Helicobacter Species and Strains.</title>
        <authorList>
            <person name="Mannion A.J."/>
            <person name="Shen Z."/>
            <person name="Fox J.G."/>
        </authorList>
    </citation>
    <scope>NUCLEOTIDE SEQUENCE [LARGE SCALE GENOMIC DNA]</scope>
    <source>
        <strain evidence="12 13">MIT 98-6070</strain>
    </source>
</reference>
<keyword evidence="3 10" id="KW-0132">Cell division</keyword>
<keyword evidence="6" id="KW-0460">Magnesium</keyword>
<evidence type="ECO:0000256" key="10">
    <source>
        <dbReference type="HAMAP-Rule" id="MF_00321"/>
    </source>
</evidence>
<evidence type="ECO:0000256" key="4">
    <source>
        <dbReference type="ARBA" id="ARBA00022723"/>
    </source>
</evidence>
<dbReference type="InterPro" id="IPR030393">
    <property type="entry name" value="G_ENGB_dom"/>
</dbReference>
<dbReference type="NCBIfam" id="TIGR03598">
    <property type="entry name" value="GTPase_YsxC"/>
    <property type="match status" value="1"/>
</dbReference>
<dbReference type="PANTHER" id="PTHR11649">
    <property type="entry name" value="MSS1/TRME-RELATED GTP-BINDING PROTEIN"/>
    <property type="match status" value="1"/>
</dbReference>
<dbReference type="GO" id="GO:0005525">
    <property type="term" value="F:GTP binding"/>
    <property type="evidence" value="ECO:0007669"/>
    <property type="project" value="UniProtKB-UniRule"/>
</dbReference>
<keyword evidence="9 10" id="KW-0131">Cell cycle</keyword>
<dbReference type="InterPro" id="IPR019987">
    <property type="entry name" value="GTP-bd_ribosome_bio_YsxC"/>
</dbReference>
<dbReference type="Pfam" id="PF01926">
    <property type="entry name" value="MMR_HSR1"/>
    <property type="match status" value="1"/>
</dbReference>
<gene>
    <name evidence="10" type="primary">engB</name>
    <name evidence="12" type="ORF">CQA63_03660</name>
</gene>
<dbReference type="GO" id="GO:0046872">
    <property type="term" value="F:metal ion binding"/>
    <property type="evidence" value="ECO:0007669"/>
    <property type="project" value="UniProtKB-KW"/>
</dbReference>
<sequence length="222" mass="24896">MIQVLESAFVKSASHIGNAPAPSASEIVCLGRSNVGKSTFINAILNKNLAKSSATPGKTRLMNFFYSLWAMDKERIPLMFIDLPGFGYAKVSKATKEEWGKVLLDFLHKRQSIKVFLHLIDSRHPDMEIDKTMNAMLKDICANDQAILNLYTKADKLTQSALNALKAHIQKTHTQKTHTQQTNALNENKTSFICSAIKNHHKFTSIPQIREEIISFALGLKR</sequence>
<dbReference type="Proteomes" id="UP000256599">
    <property type="component" value="Unassembled WGS sequence"/>
</dbReference>
<keyword evidence="5 10" id="KW-0547">Nucleotide-binding</keyword>
<organism evidence="12 13">
    <name type="scientific">Helicobacter marmotae</name>
    <dbReference type="NCBI Taxonomy" id="152490"/>
    <lineage>
        <taxon>Bacteria</taxon>
        <taxon>Pseudomonadati</taxon>
        <taxon>Campylobacterota</taxon>
        <taxon>Epsilonproteobacteria</taxon>
        <taxon>Campylobacterales</taxon>
        <taxon>Helicobacteraceae</taxon>
        <taxon>Helicobacter</taxon>
    </lineage>
</organism>
<comment type="cofactor">
    <cofactor evidence="1">
        <name>Mg(2+)</name>
        <dbReference type="ChEBI" id="CHEBI:18420"/>
    </cofactor>
</comment>
<comment type="function">
    <text evidence="10">Necessary for normal cell division and for the maintenance of normal septation.</text>
</comment>
<evidence type="ECO:0000259" key="11">
    <source>
        <dbReference type="PROSITE" id="PS51706"/>
    </source>
</evidence>
<name>A0A3D8I709_9HELI</name>
<keyword evidence="4" id="KW-0479">Metal-binding</keyword>
<dbReference type="CDD" id="cd01876">
    <property type="entry name" value="YihA_EngB"/>
    <property type="match status" value="1"/>
</dbReference>
<evidence type="ECO:0000256" key="6">
    <source>
        <dbReference type="ARBA" id="ARBA00022842"/>
    </source>
</evidence>
<keyword evidence="7 10" id="KW-0342">GTP-binding</keyword>
<dbReference type="OrthoDB" id="9804921at2"/>
<evidence type="ECO:0000256" key="9">
    <source>
        <dbReference type="ARBA" id="ARBA00023306"/>
    </source>
</evidence>
<dbReference type="InterPro" id="IPR006073">
    <property type="entry name" value="GTP-bd"/>
</dbReference>
<evidence type="ECO:0000256" key="5">
    <source>
        <dbReference type="ARBA" id="ARBA00022741"/>
    </source>
</evidence>
<dbReference type="GO" id="GO:0000917">
    <property type="term" value="P:division septum assembly"/>
    <property type="evidence" value="ECO:0007669"/>
    <property type="project" value="UniProtKB-KW"/>
</dbReference>
<dbReference type="HAMAP" id="MF_00321">
    <property type="entry name" value="GTPase_EngB"/>
    <property type="match status" value="1"/>
</dbReference>
<dbReference type="GO" id="GO:0005829">
    <property type="term" value="C:cytosol"/>
    <property type="evidence" value="ECO:0007669"/>
    <property type="project" value="TreeGrafter"/>
</dbReference>
<evidence type="ECO:0000256" key="1">
    <source>
        <dbReference type="ARBA" id="ARBA00001946"/>
    </source>
</evidence>
<dbReference type="PANTHER" id="PTHR11649:SF13">
    <property type="entry name" value="ENGB-TYPE G DOMAIN-CONTAINING PROTEIN"/>
    <property type="match status" value="1"/>
</dbReference>
<dbReference type="SUPFAM" id="SSF52540">
    <property type="entry name" value="P-loop containing nucleoside triphosphate hydrolases"/>
    <property type="match status" value="1"/>
</dbReference>
<accession>A0A3D8I709</accession>
<dbReference type="EMBL" id="NXLR01000004">
    <property type="protein sequence ID" value="RDU60321.1"/>
    <property type="molecule type" value="Genomic_DNA"/>
</dbReference>
<evidence type="ECO:0000256" key="8">
    <source>
        <dbReference type="ARBA" id="ARBA00023210"/>
    </source>
</evidence>
<proteinExistence type="inferred from homology"/>
<dbReference type="InterPro" id="IPR027417">
    <property type="entry name" value="P-loop_NTPase"/>
</dbReference>
<dbReference type="PROSITE" id="PS51706">
    <property type="entry name" value="G_ENGB"/>
    <property type="match status" value="1"/>
</dbReference>
<keyword evidence="8 10" id="KW-0717">Septation</keyword>
<evidence type="ECO:0000313" key="13">
    <source>
        <dbReference type="Proteomes" id="UP000256599"/>
    </source>
</evidence>
<evidence type="ECO:0000313" key="12">
    <source>
        <dbReference type="EMBL" id="RDU60321.1"/>
    </source>
</evidence>
<feature type="domain" description="EngB-type G" evidence="11">
    <location>
        <begin position="23"/>
        <end position="219"/>
    </location>
</feature>